<dbReference type="InterPro" id="IPR052387">
    <property type="entry name" value="Fibrocystin"/>
</dbReference>
<dbReference type="STRING" id="927083.DB32_006622"/>
<keyword evidence="5" id="KW-1185">Reference proteome</keyword>
<dbReference type="KEGG" id="samy:DB32_006622"/>
<dbReference type="CDD" id="cd00603">
    <property type="entry name" value="IPT_PCSR"/>
    <property type="match status" value="4"/>
</dbReference>
<dbReference type="CDD" id="cd00102">
    <property type="entry name" value="IPT"/>
    <property type="match status" value="1"/>
</dbReference>
<feature type="domain" description="IPT/TIG" evidence="3">
    <location>
        <begin position="439"/>
        <end position="521"/>
    </location>
</feature>
<dbReference type="Proteomes" id="UP000034883">
    <property type="component" value="Chromosome"/>
</dbReference>
<dbReference type="SUPFAM" id="SSF81296">
    <property type="entry name" value="E set domains"/>
    <property type="match status" value="7"/>
</dbReference>
<accession>A0A0F6W7L4</accession>
<evidence type="ECO:0000313" key="5">
    <source>
        <dbReference type="Proteomes" id="UP000034883"/>
    </source>
</evidence>
<organism evidence="4 5">
    <name type="scientific">Sandaracinus amylolyticus</name>
    <dbReference type="NCBI Taxonomy" id="927083"/>
    <lineage>
        <taxon>Bacteria</taxon>
        <taxon>Pseudomonadati</taxon>
        <taxon>Myxococcota</taxon>
        <taxon>Polyangia</taxon>
        <taxon>Polyangiales</taxon>
        <taxon>Sandaracinaceae</taxon>
        <taxon>Sandaracinus</taxon>
    </lineage>
</organism>
<dbReference type="InterPro" id="IPR013783">
    <property type="entry name" value="Ig-like_fold"/>
</dbReference>
<dbReference type="EMBL" id="CP011125">
    <property type="protein sequence ID" value="AKF09473.1"/>
    <property type="molecule type" value="Genomic_DNA"/>
</dbReference>
<feature type="chain" id="PRO_5013357164" description="IPT/TIG domain-containing protein" evidence="2">
    <location>
        <begin position="16"/>
        <end position="691"/>
    </location>
</feature>
<dbReference type="PANTHER" id="PTHR46769">
    <property type="entry name" value="POLYCYSTIC KIDNEY AND HEPATIC DISEASE 1 (AUTOSOMAL RECESSIVE)-LIKE 1"/>
    <property type="match status" value="1"/>
</dbReference>
<dbReference type="AlphaFoldDB" id="A0A0F6W7L4"/>
<feature type="signal peptide" evidence="2">
    <location>
        <begin position="1"/>
        <end position="15"/>
    </location>
</feature>
<dbReference type="Gene3D" id="2.60.40.10">
    <property type="entry name" value="Immunoglobulins"/>
    <property type="match status" value="8"/>
</dbReference>
<reference evidence="4 5" key="1">
    <citation type="submission" date="2015-03" db="EMBL/GenBank/DDBJ databases">
        <title>Genome assembly of Sandaracinus amylolyticus DSM 53668.</title>
        <authorList>
            <person name="Sharma G."/>
            <person name="Subramanian S."/>
        </authorList>
    </citation>
    <scope>NUCLEOTIDE SEQUENCE [LARGE SCALE GENOMIC DNA]</scope>
    <source>
        <strain evidence="4 5">DSM 53668</strain>
    </source>
</reference>
<feature type="domain" description="IPT/TIG" evidence="3">
    <location>
        <begin position="356"/>
        <end position="437"/>
    </location>
</feature>
<evidence type="ECO:0000313" key="4">
    <source>
        <dbReference type="EMBL" id="AKF09473.1"/>
    </source>
</evidence>
<keyword evidence="1 2" id="KW-0732">Signal</keyword>
<dbReference type="InterPro" id="IPR002909">
    <property type="entry name" value="IPT_dom"/>
</dbReference>
<proteinExistence type="predicted"/>
<feature type="domain" description="IPT/TIG" evidence="3">
    <location>
        <begin position="21"/>
        <end position="99"/>
    </location>
</feature>
<dbReference type="SMART" id="SM00429">
    <property type="entry name" value="IPT"/>
    <property type="match status" value="6"/>
</dbReference>
<feature type="domain" description="IPT/TIG" evidence="3">
    <location>
        <begin position="188"/>
        <end position="270"/>
    </location>
</feature>
<protein>
    <recommendedName>
        <fullName evidence="3">IPT/TIG domain-containing protein</fullName>
    </recommendedName>
</protein>
<evidence type="ECO:0000259" key="3">
    <source>
        <dbReference type="SMART" id="SM00429"/>
    </source>
</evidence>
<feature type="domain" description="IPT/TIG" evidence="3">
    <location>
        <begin position="104"/>
        <end position="186"/>
    </location>
</feature>
<dbReference type="Pfam" id="PF01833">
    <property type="entry name" value="TIG"/>
    <property type="match status" value="8"/>
</dbReference>
<dbReference type="PANTHER" id="PTHR46769:SF2">
    <property type="entry name" value="FIBROCYSTIN-L ISOFORM 2 PRECURSOR-RELATED"/>
    <property type="match status" value="1"/>
</dbReference>
<evidence type="ECO:0000256" key="2">
    <source>
        <dbReference type="SAM" id="SignalP"/>
    </source>
</evidence>
<feature type="domain" description="IPT/TIG" evidence="3">
    <location>
        <begin position="272"/>
        <end position="354"/>
    </location>
</feature>
<dbReference type="InterPro" id="IPR014756">
    <property type="entry name" value="Ig_E-set"/>
</dbReference>
<evidence type="ECO:0000256" key="1">
    <source>
        <dbReference type="ARBA" id="ARBA00022729"/>
    </source>
</evidence>
<sequence length="691" mass="71401">MLALFAALFALPAHAQVEQPPPVIERLEPTSGPPGTVVQMVGRYFRPGQQVRLAGQPVEVLSQMPNRWTLRIPQGAQSGRIAVEVPGVTTTIGPEFRVLAAAPPPVITDLQPRVVAPGGEVRILGENFSPRITENLVTLGGVGVVVRTATPTELVVIVPPTAQSGRFSVRVAGSGETVAPFDLQIGVPLAITGFSPAVGAPGTQVTVSGTGFQSSPRGQQVFIGNTAVRVVSASPTALVIEVPPSATSGVIMVDVRRTGRAYSATPFVVQAAPVVASFDPPAGPPGSMVRVRGANFGTDVRVVQVIFGNVLGVVRGLSPQEIVVEVPQGAGTGPISVIINGVGPVRSSGVFSVLSAPAIADFQPRSGGVGTEVVITGSGFSPVAAQNRVSISGVAAQVIAAAPTQLRVRMPAASSGPIQIDVQNAGTARSSQPFVVTTPPFIARFEPAQGLPGSVVTIHGASFGNNAALVEATIGDRRMQLRSVTDQRIEAVIPAGATSGQLRVTVRLQGSAVSQQVFDVLGAFAVTGVEPANAYPGQWLTIRGSGFTATGMEVRFAGVSTPVPYTFVTASEIRVVVPTGASSGALAVRTADGREASPRVDVTPPPGGMAITSVESRGCVRQGCTVIVRGHGFGARPNDQWVTFGGQRVRVRRASPVELELNVHRRMMGTATFRVQTRSGQSAESTPFTLQ</sequence>
<name>A0A0F6W7L4_9BACT</name>
<gene>
    <name evidence="4" type="ORF">DB32_006622</name>
</gene>